<dbReference type="EMBL" id="QDKJ01000003">
    <property type="protein sequence ID" value="PWC14149.1"/>
    <property type="molecule type" value="Genomic_DNA"/>
</dbReference>
<evidence type="ECO:0000313" key="1">
    <source>
        <dbReference type="EMBL" id="PWC14149.1"/>
    </source>
</evidence>
<comment type="caution">
    <text evidence="1">The sequence shown here is derived from an EMBL/GenBank/DDBJ whole genome shotgun (WGS) entry which is preliminary data.</text>
</comment>
<name>A0A2U1TXN1_9GAMM</name>
<organism evidence="1 2">
    <name type="scientific">Brenneria roseae subsp. americana</name>
    <dbReference type="NCBI Taxonomy" id="1508507"/>
    <lineage>
        <taxon>Bacteria</taxon>
        <taxon>Pseudomonadati</taxon>
        <taxon>Pseudomonadota</taxon>
        <taxon>Gammaproteobacteria</taxon>
        <taxon>Enterobacterales</taxon>
        <taxon>Pectobacteriaceae</taxon>
        <taxon>Brenneria</taxon>
    </lineage>
</organism>
<keyword evidence="2" id="KW-1185">Reference proteome</keyword>
<accession>A0A2U1TXN1</accession>
<reference evidence="1 2" key="1">
    <citation type="submission" date="2018-04" db="EMBL/GenBank/DDBJ databases">
        <title>Brenneria corticis sp.nov.</title>
        <authorList>
            <person name="Li Y."/>
        </authorList>
    </citation>
    <scope>NUCLEOTIDE SEQUENCE [LARGE SCALE GENOMIC DNA]</scope>
    <source>
        <strain evidence="1 2">LMG 27715</strain>
    </source>
</reference>
<evidence type="ECO:0000313" key="2">
    <source>
        <dbReference type="Proteomes" id="UP000245138"/>
    </source>
</evidence>
<protein>
    <submittedName>
        <fullName evidence="1">Uncharacterized protein</fullName>
    </submittedName>
</protein>
<dbReference type="Proteomes" id="UP000245138">
    <property type="component" value="Unassembled WGS sequence"/>
</dbReference>
<dbReference type="AlphaFoldDB" id="A0A2U1TXN1"/>
<gene>
    <name evidence="1" type="ORF">B4923_04345</name>
</gene>
<sequence length="64" mass="7151">MAATVQTSKTSEGRQRACNLKDEGYITFQRSMRSLIGKSIHHVGFPPFHQQNVQQAVKKPGNIP</sequence>
<proteinExistence type="predicted"/>